<keyword evidence="3" id="KW-0347">Helicase</keyword>
<gene>
    <name evidence="7" type="ORF">FRACYDRAFT_179152</name>
</gene>
<dbReference type="GO" id="GO:0004386">
    <property type="term" value="F:helicase activity"/>
    <property type="evidence" value="ECO:0007669"/>
    <property type="project" value="UniProtKB-KW"/>
</dbReference>
<dbReference type="PANTHER" id="PTHR45626">
    <property type="entry name" value="TRANSCRIPTION TERMINATION FACTOR 2-RELATED"/>
    <property type="match status" value="1"/>
</dbReference>
<dbReference type="CDD" id="cd18793">
    <property type="entry name" value="SF2_C_SNF"/>
    <property type="match status" value="1"/>
</dbReference>
<keyword evidence="1" id="KW-0547">Nucleotide-binding</keyword>
<sequence length="273" mass="30089">MNLHVDGLDDEDDLEVAKSSNEDKKKGPILPLGPDICQVSESDCRHFAHKRCLAIHYEEGGTACPRCNGLTSRIHDNLHGNEYCKEISTSLSQNGFTGSAKIEEAIKWFKTTVPDDDKAIILSFFKGSLDLIEGILVEDLGIGCARYDGDIDKDSREADLKRFKTEDTCRVLLASVQSGGTGLNITEANHVLFLDRWFNPCVHDQAESRVHRLGQKKEVNIAYLDIDLTIDVVMKEINEIKGGNANILLADGSSLGIAATTVGYRDICKYSKS</sequence>
<dbReference type="InParanoid" id="A0A1E7G003"/>
<evidence type="ECO:0000256" key="3">
    <source>
        <dbReference type="ARBA" id="ARBA00022806"/>
    </source>
</evidence>
<feature type="domain" description="Helicase C-terminal" evidence="6">
    <location>
        <begin position="101"/>
        <end position="256"/>
    </location>
</feature>
<evidence type="ECO:0000256" key="4">
    <source>
        <dbReference type="ARBA" id="ARBA00022840"/>
    </source>
</evidence>
<evidence type="ECO:0000256" key="5">
    <source>
        <dbReference type="SAM" id="MobiDB-lite"/>
    </source>
</evidence>
<evidence type="ECO:0000313" key="8">
    <source>
        <dbReference type="Proteomes" id="UP000095751"/>
    </source>
</evidence>
<dbReference type="OrthoDB" id="47719at2759"/>
<dbReference type="InterPro" id="IPR001650">
    <property type="entry name" value="Helicase_C-like"/>
</dbReference>
<dbReference type="GO" id="GO:0005634">
    <property type="term" value="C:nucleus"/>
    <property type="evidence" value="ECO:0007669"/>
    <property type="project" value="TreeGrafter"/>
</dbReference>
<feature type="region of interest" description="Disordered" evidence="5">
    <location>
        <begin position="1"/>
        <end position="27"/>
    </location>
</feature>
<proteinExistence type="predicted"/>
<evidence type="ECO:0000259" key="6">
    <source>
        <dbReference type="PROSITE" id="PS51194"/>
    </source>
</evidence>
<dbReference type="SMART" id="SM00490">
    <property type="entry name" value="HELICc"/>
    <property type="match status" value="1"/>
</dbReference>
<dbReference type="GO" id="GO:0016787">
    <property type="term" value="F:hydrolase activity"/>
    <property type="evidence" value="ECO:0007669"/>
    <property type="project" value="UniProtKB-KW"/>
</dbReference>
<name>A0A1E7G003_9STRA</name>
<dbReference type="Proteomes" id="UP000095751">
    <property type="component" value="Unassembled WGS sequence"/>
</dbReference>
<dbReference type="EMBL" id="KV784353">
    <property type="protein sequence ID" value="OEU23694.1"/>
    <property type="molecule type" value="Genomic_DNA"/>
</dbReference>
<keyword evidence="2 7" id="KW-0378">Hydrolase</keyword>
<evidence type="ECO:0000313" key="7">
    <source>
        <dbReference type="EMBL" id="OEU23694.1"/>
    </source>
</evidence>
<reference evidence="7 8" key="1">
    <citation type="submission" date="2016-09" db="EMBL/GenBank/DDBJ databases">
        <title>Extensive genetic diversity and differential bi-allelic expression allows diatom success in the polar Southern Ocean.</title>
        <authorList>
            <consortium name="DOE Joint Genome Institute"/>
            <person name="Mock T."/>
            <person name="Otillar R.P."/>
            <person name="Strauss J."/>
            <person name="Dupont C."/>
            <person name="Frickenhaus S."/>
            <person name="Maumus F."/>
            <person name="Mcmullan M."/>
            <person name="Sanges R."/>
            <person name="Schmutz J."/>
            <person name="Toseland A."/>
            <person name="Valas R."/>
            <person name="Veluchamy A."/>
            <person name="Ward B.J."/>
            <person name="Allen A."/>
            <person name="Barry K."/>
            <person name="Falciatore A."/>
            <person name="Ferrante M."/>
            <person name="Fortunato A.E."/>
            <person name="Gloeckner G."/>
            <person name="Gruber A."/>
            <person name="Hipkin R."/>
            <person name="Janech M."/>
            <person name="Kroth P."/>
            <person name="Leese F."/>
            <person name="Lindquist E."/>
            <person name="Lyon B.R."/>
            <person name="Martin J."/>
            <person name="Mayer C."/>
            <person name="Parker M."/>
            <person name="Quesneville H."/>
            <person name="Raymond J."/>
            <person name="Uhlig C."/>
            <person name="Valentin K.U."/>
            <person name="Worden A.Z."/>
            <person name="Armbrust E.V."/>
            <person name="Bowler C."/>
            <person name="Green B."/>
            <person name="Moulton V."/>
            <person name="Van Oosterhout C."/>
            <person name="Grigoriev I."/>
        </authorList>
    </citation>
    <scope>NUCLEOTIDE SEQUENCE [LARGE SCALE GENOMIC DNA]</scope>
    <source>
        <strain evidence="7 8">CCMP1102</strain>
    </source>
</reference>
<evidence type="ECO:0000256" key="2">
    <source>
        <dbReference type="ARBA" id="ARBA00022801"/>
    </source>
</evidence>
<dbReference type="InterPro" id="IPR050628">
    <property type="entry name" value="SNF2_RAD54_helicase_TF"/>
</dbReference>
<dbReference type="GO" id="GO:0005524">
    <property type="term" value="F:ATP binding"/>
    <property type="evidence" value="ECO:0007669"/>
    <property type="project" value="UniProtKB-KW"/>
</dbReference>
<organism evidence="7 8">
    <name type="scientific">Fragilariopsis cylindrus CCMP1102</name>
    <dbReference type="NCBI Taxonomy" id="635003"/>
    <lineage>
        <taxon>Eukaryota</taxon>
        <taxon>Sar</taxon>
        <taxon>Stramenopiles</taxon>
        <taxon>Ochrophyta</taxon>
        <taxon>Bacillariophyta</taxon>
        <taxon>Bacillariophyceae</taxon>
        <taxon>Bacillariophycidae</taxon>
        <taxon>Bacillariales</taxon>
        <taxon>Bacillariaceae</taxon>
        <taxon>Fragilariopsis</taxon>
    </lineage>
</organism>
<accession>A0A1E7G003</accession>
<dbReference type="InterPro" id="IPR049730">
    <property type="entry name" value="SNF2/RAD54-like_C"/>
</dbReference>
<dbReference type="InterPro" id="IPR027417">
    <property type="entry name" value="P-loop_NTPase"/>
</dbReference>
<protein>
    <submittedName>
        <fullName evidence="7">p-loop containing nucleoside triphosphate hydrolase protein</fullName>
    </submittedName>
</protein>
<dbReference type="KEGG" id="fcy:FRACYDRAFT_179152"/>
<keyword evidence="4" id="KW-0067">ATP-binding</keyword>
<dbReference type="GO" id="GO:0008094">
    <property type="term" value="F:ATP-dependent activity, acting on DNA"/>
    <property type="evidence" value="ECO:0007669"/>
    <property type="project" value="TreeGrafter"/>
</dbReference>
<dbReference type="Gene3D" id="3.40.50.300">
    <property type="entry name" value="P-loop containing nucleotide triphosphate hydrolases"/>
    <property type="match status" value="1"/>
</dbReference>
<dbReference type="SUPFAM" id="SSF52540">
    <property type="entry name" value="P-loop containing nucleoside triphosphate hydrolases"/>
    <property type="match status" value="1"/>
</dbReference>
<dbReference type="GO" id="GO:0006281">
    <property type="term" value="P:DNA repair"/>
    <property type="evidence" value="ECO:0007669"/>
    <property type="project" value="TreeGrafter"/>
</dbReference>
<evidence type="ECO:0000256" key="1">
    <source>
        <dbReference type="ARBA" id="ARBA00022741"/>
    </source>
</evidence>
<dbReference type="AlphaFoldDB" id="A0A1E7G003"/>
<keyword evidence="8" id="KW-1185">Reference proteome</keyword>
<dbReference type="PROSITE" id="PS51194">
    <property type="entry name" value="HELICASE_CTER"/>
    <property type="match status" value="1"/>
</dbReference>
<dbReference type="PANTHER" id="PTHR45626:SF17">
    <property type="entry name" value="HELICASE-LIKE TRANSCRIPTION FACTOR"/>
    <property type="match status" value="1"/>
</dbReference>
<dbReference type="Pfam" id="PF00271">
    <property type="entry name" value="Helicase_C"/>
    <property type="match status" value="1"/>
</dbReference>